<sequence length="113" mass="12749">MKTCVIFLLLVMLNCIKSIPFDHSCGENAEYHGCASACAIPTCANPNPERSPHRACIQVCIICVCKSGYLRNQHGNCVKQNDCEQIESYMIIRIFQKEVIIIILCLEKNMNKL</sequence>
<dbReference type="GO" id="GO:0030414">
    <property type="term" value="F:peptidase inhibitor activity"/>
    <property type="evidence" value="ECO:0007669"/>
    <property type="project" value="UniProtKB-KW"/>
</dbReference>
<dbReference type="EMBL" id="GFDL01008809">
    <property type="protein sequence ID" value="JAV26236.1"/>
    <property type="molecule type" value="Transcribed_RNA"/>
</dbReference>
<dbReference type="InterPro" id="IPR051368">
    <property type="entry name" value="SerProtInhib-TIL_Domain"/>
</dbReference>
<keyword evidence="1" id="KW-0646">Protease inhibitor</keyword>
<evidence type="ECO:0000256" key="3">
    <source>
        <dbReference type="SAM" id="SignalP"/>
    </source>
</evidence>
<proteinExistence type="predicted"/>
<dbReference type="PANTHER" id="PTHR23259">
    <property type="entry name" value="RIDDLE"/>
    <property type="match status" value="1"/>
</dbReference>
<feature type="signal peptide" evidence="3">
    <location>
        <begin position="1"/>
        <end position="18"/>
    </location>
</feature>
<feature type="chain" id="PRO_5012637049" evidence="3">
    <location>
        <begin position="19"/>
        <end position="113"/>
    </location>
</feature>
<protein>
    <submittedName>
        <fullName evidence="5">Putative cysteine-rich protease inhibitor</fullName>
    </submittedName>
</protein>
<keyword evidence="2" id="KW-1015">Disulfide bond</keyword>
<accession>A0A1Q3FFA7</accession>
<evidence type="ECO:0000256" key="2">
    <source>
        <dbReference type="ARBA" id="ARBA00023157"/>
    </source>
</evidence>
<dbReference type="Pfam" id="PF01826">
    <property type="entry name" value="TIL"/>
    <property type="match status" value="1"/>
</dbReference>
<evidence type="ECO:0000259" key="4">
    <source>
        <dbReference type="Pfam" id="PF01826"/>
    </source>
</evidence>
<dbReference type="InterPro" id="IPR036084">
    <property type="entry name" value="Ser_inhib-like_sf"/>
</dbReference>
<name>A0A1Q3FFA7_CULTA</name>
<keyword evidence="3" id="KW-0732">Signal</keyword>
<reference evidence="5" key="1">
    <citation type="submission" date="2017-01" db="EMBL/GenBank/DDBJ databases">
        <title>A deep insight into the sialotranscriptome of adult male and female Cluex tarsalis mosquitoes.</title>
        <authorList>
            <person name="Ribeiro J.M."/>
            <person name="Moreira F."/>
            <person name="Bernard K.A."/>
            <person name="Calvo E."/>
        </authorList>
    </citation>
    <scope>NUCLEOTIDE SEQUENCE</scope>
    <source>
        <strain evidence="5">Kern County</strain>
        <tissue evidence="5">Salivary glands</tissue>
    </source>
</reference>
<organism evidence="5">
    <name type="scientific">Culex tarsalis</name>
    <name type="common">Encephalitis mosquito</name>
    <dbReference type="NCBI Taxonomy" id="7177"/>
    <lineage>
        <taxon>Eukaryota</taxon>
        <taxon>Metazoa</taxon>
        <taxon>Ecdysozoa</taxon>
        <taxon>Arthropoda</taxon>
        <taxon>Hexapoda</taxon>
        <taxon>Insecta</taxon>
        <taxon>Pterygota</taxon>
        <taxon>Neoptera</taxon>
        <taxon>Endopterygota</taxon>
        <taxon>Diptera</taxon>
        <taxon>Nematocera</taxon>
        <taxon>Culicoidea</taxon>
        <taxon>Culicidae</taxon>
        <taxon>Culicinae</taxon>
        <taxon>Culicini</taxon>
        <taxon>Culex</taxon>
        <taxon>Culex</taxon>
    </lineage>
</organism>
<dbReference type="PANTHER" id="PTHR23259:SF70">
    <property type="entry name" value="ACCESSORY GLAND PROTEIN ACP62F-RELATED"/>
    <property type="match status" value="1"/>
</dbReference>
<dbReference type="InterPro" id="IPR002919">
    <property type="entry name" value="TIL_dom"/>
</dbReference>
<evidence type="ECO:0000256" key="1">
    <source>
        <dbReference type="ARBA" id="ARBA00022690"/>
    </source>
</evidence>
<dbReference type="AlphaFoldDB" id="A0A1Q3FFA7"/>
<feature type="domain" description="TIL" evidence="4">
    <location>
        <begin position="25"/>
        <end position="83"/>
    </location>
</feature>
<evidence type="ECO:0000313" key="5">
    <source>
        <dbReference type="EMBL" id="JAV26236.1"/>
    </source>
</evidence>
<dbReference type="CDD" id="cd19941">
    <property type="entry name" value="TIL"/>
    <property type="match status" value="1"/>
</dbReference>
<dbReference type="SUPFAM" id="SSF57567">
    <property type="entry name" value="Serine protease inhibitors"/>
    <property type="match status" value="1"/>
</dbReference>
<dbReference type="Gene3D" id="2.10.25.10">
    <property type="entry name" value="Laminin"/>
    <property type="match status" value="1"/>
</dbReference>